<name>B6IJK1_CAEBR</name>
<organism evidence="1 2">
    <name type="scientific">Caenorhabditis briggsae</name>
    <dbReference type="NCBI Taxonomy" id="6238"/>
    <lineage>
        <taxon>Eukaryota</taxon>
        <taxon>Metazoa</taxon>
        <taxon>Ecdysozoa</taxon>
        <taxon>Nematoda</taxon>
        <taxon>Chromadorea</taxon>
        <taxon>Rhabditida</taxon>
        <taxon>Rhabditina</taxon>
        <taxon>Rhabditomorpha</taxon>
        <taxon>Rhabditoidea</taxon>
        <taxon>Rhabditidae</taxon>
        <taxon>Peloderinae</taxon>
        <taxon>Caenorhabditis</taxon>
    </lineage>
</organism>
<dbReference type="Proteomes" id="UP000008549">
    <property type="component" value="Unassembled WGS sequence"/>
</dbReference>
<dbReference type="eggNOG" id="ENOG502TJAK">
    <property type="taxonomic scope" value="Eukaryota"/>
</dbReference>
<dbReference type="OMA" id="VIRHTCH"/>
<gene>
    <name evidence="1" type="ORF">CBG26091</name>
    <name evidence="1" type="ORF">CBG_26091</name>
</gene>
<reference evidence="1 2" key="1">
    <citation type="journal article" date="2003" name="PLoS Biol.">
        <title>The genome sequence of Caenorhabditis briggsae: a platform for comparative genomics.</title>
        <authorList>
            <person name="Stein L.D."/>
            <person name="Bao Z."/>
            <person name="Blasiar D."/>
            <person name="Blumenthal T."/>
            <person name="Brent M.R."/>
            <person name="Chen N."/>
            <person name="Chinwalla A."/>
            <person name="Clarke L."/>
            <person name="Clee C."/>
            <person name="Coghlan A."/>
            <person name="Coulson A."/>
            <person name="D'Eustachio P."/>
            <person name="Fitch D.H."/>
            <person name="Fulton L.A."/>
            <person name="Fulton R.E."/>
            <person name="Griffiths-Jones S."/>
            <person name="Harris T.W."/>
            <person name="Hillier L.W."/>
            <person name="Kamath R."/>
            <person name="Kuwabara P.E."/>
            <person name="Mardis E.R."/>
            <person name="Marra M.A."/>
            <person name="Miner T.L."/>
            <person name="Minx P."/>
            <person name="Mullikin J.C."/>
            <person name="Plumb R.W."/>
            <person name="Rogers J."/>
            <person name="Schein J.E."/>
            <person name="Sohrmann M."/>
            <person name="Spieth J."/>
            <person name="Stajich J.E."/>
            <person name="Wei C."/>
            <person name="Willey D."/>
            <person name="Wilson R.K."/>
            <person name="Durbin R."/>
            <person name="Waterston R.H."/>
        </authorList>
    </citation>
    <scope>NUCLEOTIDE SEQUENCE [LARGE SCALE GENOMIC DNA]</scope>
    <source>
        <strain evidence="1 2">AF16</strain>
    </source>
</reference>
<dbReference type="KEGG" id="cbr:CBG_26091"/>
<dbReference type="AlphaFoldDB" id="B6IJK1"/>
<proteinExistence type="predicted"/>
<dbReference type="GeneID" id="68917573"/>
<reference evidence="1 2" key="2">
    <citation type="journal article" date="2011" name="PLoS Genet.">
        <title>Caenorhabditis briggsae recombinant inbred line genotypes reveal inter-strain incompatibility and the evolution of recombination.</title>
        <authorList>
            <person name="Ross J.A."/>
            <person name="Koboldt D.C."/>
            <person name="Staisch J.E."/>
            <person name="Chamberlin H.M."/>
            <person name="Gupta B.P."/>
            <person name="Miller R.D."/>
            <person name="Baird S.E."/>
            <person name="Haag E.S."/>
        </authorList>
    </citation>
    <scope>NUCLEOTIDE SEQUENCE [LARGE SCALE GENOMIC DNA]</scope>
    <source>
        <strain evidence="1 2">AF16</strain>
    </source>
</reference>
<sequence>MNESPFYCLALTLTRIVDSNGRHGTSSHPFGSSSNYPCDGPKSHYRVYGSLYCPLKTEWKWSAKLWEIDGLLEADQIDCREGSGSAQFVTYFMEGDIDDGNDKAEFEVVIRHTCHTDGRRRKFKGEDAKVDIAHGDSYLFKASHLGDRPGVIQETDTFGCTA</sequence>
<dbReference type="InParanoid" id="B6IJK1"/>
<dbReference type="HOGENOM" id="CLU_1636917_0_0_1"/>
<keyword evidence="2" id="KW-1185">Reference proteome</keyword>
<accession>B6IJK1</accession>
<dbReference type="CTD" id="68917573"/>
<dbReference type="RefSeq" id="XP_045099641.1">
    <property type="nucleotide sequence ID" value="XM_045243339.1"/>
</dbReference>
<dbReference type="PANTHER" id="PTHR21479:SF22">
    <property type="entry name" value="PROTEIN CBG07241"/>
    <property type="match status" value="1"/>
</dbReference>
<evidence type="ECO:0000313" key="1">
    <source>
        <dbReference type="EMBL" id="CAS00081.1"/>
    </source>
</evidence>
<dbReference type="PANTHER" id="PTHR21479">
    <property type="match status" value="1"/>
</dbReference>
<protein>
    <submittedName>
        <fullName evidence="1">Protein CBG26091</fullName>
    </submittedName>
</protein>
<dbReference type="EMBL" id="HE601055">
    <property type="protein sequence ID" value="CAS00081.1"/>
    <property type="molecule type" value="Genomic_DNA"/>
</dbReference>
<evidence type="ECO:0000313" key="2">
    <source>
        <dbReference type="Proteomes" id="UP000008549"/>
    </source>
</evidence>